<dbReference type="EMBL" id="BMAO01025064">
    <property type="protein sequence ID" value="GFQ99869.1"/>
    <property type="molecule type" value="Genomic_DNA"/>
</dbReference>
<reference evidence="2" key="1">
    <citation type="submission" date="2020-07" db="EMBL/GenBank/DDBJ databases">
        <title>Multicomponent nature underlies the extraordinary mechanical properties of spider dragline silk.</title>
        <authorList>
            <person name="Kono N."/>
            <person name="Nakamura H."/>
            <person name="Mori M."/>
            <person name="Yoshida Y."/>
            <person name="Ohtoshi R."/>
            <person name="Malay A.D."/>
            <person name="Moran D.A.P."/>
            <person name="Tomita M."/>
            <person name="Numata K."/>
            <person name="Arakawa K."/>
        </authorList>
    </citation>
    <scope>NUCLEOTIDE SEQUENCE</scope>
</reference>
<feature type="compositionally biased region" description="Basic and acidic residues" evidence="1">
    <location>
        <begin position="37"/>
        <end position="49"/>
    </location>
</feature>
<sequence>MTEDLATTVVLKNNRLTKPKDCDADIASGKASPDSCETSKDCGTEKEETLENAQFSDPLQSAGRDTDSEPEDNAHDAVYYAETVDFPDSPLHLKLLKKRSREAQVRIEILLHF</sequence>
<dbReference type="OrthoDB" id="19923at2759"/>
<feature type="region of interest" description="Disordered" evidence="1">
    <location>
        <begin position="21"/>
        <end position="77"/>
    </location>
</feature>
<name>A0A8X6GDN9_TRICU</name>
<organism evidence="2 3">
    <name type="scientific">Trichonephila clavata</name>
    <name type="common">Joro spider</name>
    <name type="synonym">Nephila clavata</name>
    <dbReference type="NCBI Taxonomy" id="2740835"/>
    <lineage>
        <taxon>Eukaryota</taxon>
        <taxon>Metazoa</taxon>
        <taxon>Ecdysozoa</taxon>
        <taxon>Arthropoda</taxon>
        <taxon>Chelicerata</taxon>
        <taxon>Arachnida</taxon>
        <taxon>Araneae</taxon>
        <taxon>Araneomorphae</taxon>
        <taxon>Entelegynae</taxon>
        <taxon>Araneoidea</taxon>
        <taxon>Nephilidae</taxon>
        <taxon>Trichonephila</taxon>
    </lineage>
</organism>
<proteinExistence type="predicted"/>
<accession>A0A8X6GDN9</accession>
<feature type="compositionally biased region" description="Basic and acidic residues" evidence="1">
    <location>
        <begin position="64"/>
        <end position="75"/>
    </location>
</feature>
<dbReference type="AlphaFoldDB" id="A0A8X6GDN9"/>
<dbReference type="Proteomes" id="UP000887116">
    <property type="component" value="Unassembled WGS sequence"/>
</dbReference>
<evidence type="ECO:0000256" key="1">
    <source>
        <dbReference type="SAM" id="MobiDB-lite"/>
    </source>
</evidence>
<evidence type="ECO:0000313" key="3">
    <source>
        <dbReference type="Proteomes" id="UP000887116"/>
    </source>
</evidence>
<comment type="caution">
    <text evidence="2">The sequence shown here is derived from an EMBL/GenBank/DDBJ whole genome shotgun (WGS) entry which is preliminary data.</text>
</comment>
<evidence type="ECO:0000313" key="2">
    <source>
        <dbReference type="EMBL" id="GFQ99869.1"/>
    </source>
</evidence>
<keyword evidence="3" id="KW-1185">Reference proteome</keyword>
<protein>
    <submittedName>
        <fullName evidence="2">Protein prune 2</fullName>
    </submittedName>
</protein>
<gene>
    <name evidence="2" type="primary">PRUNE2</name>
    <name evidence="2" type="ORF">TNCT_218461</name>
</gene>